<dbReference type="OrthoDB" id="65590at2759"/>
<accession>A0A9P5X651</accession>
<dbReference type="AlphaFoldDB" id="A0A9P5X651"/>
<dbReference type="EMBL" id="MU151316">
    <property type="protein sequence ID" value="KAF9445217.1"/>
    <property type="molecule type" value="Genomic_DNA"/>
</dbReference>
<gene>
    <name evidence="1" type="ORF">P691DRAFT_676098</name>
</gene>
<sequence>MSVDCSPPLLGDENGRYRVMVVGNSGMWRQSTLSAKLAKKLGVAHIPLDRLNWRPGWQEATAEELRGCVRDVLDKNPEGWVVDGNYARKIGMIVQDEATDIIWLDPPLSLYFPRLVVRTVRRLLLWEELCSPGCGESVKSVLFSRDSILWWCLTNHGVVRRRCKEMMSRIGLATGSDSAGRRMRRIGGWGGELKVWWRDVEALVHRKDL</sequence>
<evidence type="ECO:0008006" key="3">
    <source>
        <dbReference type="Google" id="ProtNLM"/>
    </source>
</evidence>
<comment type="caution">
    <text evidence="1">The sequence shown here is derived from an EMBL/GenBank/DDBJ whole genome shotgun (WGS) entry which is preliminary data.</text>
</comment>
<proteinExistence type="predicted"/>
<keyword evidence="2" id="KW-1185">Reference proteome</keyword>
<name>A0A9P5X651_9AGAR</name>
<dbReference type="PANTHER" id="PTHR37816">
    <property type="entry name" value="YALI0E33011P"/>
    <property type="match status" value="1"/>
</dbReference>
<reference evidence="1" key="1">
    <citation type="submission" date="2020-11" db="EMBL/GenBank/DDBJ databases">
        <authorList>
            <consortium name="DOE Joint Genome Institute"/>
            <person name="Ahrendt S."/>
            <person name="Riley R."/>
            <person name="Andreopoulos W."/>
            <person name="Labutti K."/>
            <person name="Pangilinan J."/>
            <person name="Ruiz-Duenas F.J."/>
            <person name="Barrasa J.M."/>
            <person name="Sanchez-Garcia M."/>
            <person name="Camarero S."/>
            <person name="Miyauchi S."/>
            <person name="Serrano A."/>
            <person name="Linde D."/>
            <person name="Babiker R."/>
            <person name="Drula E."/>
            <person name="Ayuso-Fernandez I."/>
            <person name="Pacheco R."/>
            <person name="Padilla G."/>
            <person name="Ferreira P."/>
            <person name="Barriuso J."/>
            <person name="Kellner H."/>
            <person name="Castanera R."/>
            <person name="Alfaro M."/>
            <person name="Ramirez L."/>
            <person name="Pisabarro A.G."/>
            <person name="Kuo A."/>
            <person name="Tritt A."/>
            <person name="Lipzen A."/>
            <person name="He G."/>
            <person name="Yan M."/>
            <person name="Ng V."/>
            <person name="Cullen D."/>
            <person name="Martin F."/>
            <person name="Rosso M.-N."/>
            <person name="Henrissat B."/>
            <person name="Hibbett D."/>
            <person name="Martinez A.T."/>
            <person name="Grigoriev I.V."/>
        </authorList>
    </citation>
    <scope>NUCLEOTIDE SEQUENCE</scope>
    <source>
        <strain evidence="1">MF-IS2</strain>
    </source>
</reference>
<dbReference type="InterPro" id="IPR052922">
    <property type="entry name" value="Cytidylate_Kinase-2"/>
</dbReference>
<dbReference type="Proteomes" id="UP000807342">
    <property type="component" value="Unassembled WGS sequence"/>
</dbReference>
<dbReference type="InterPro" id="IPR027417">
    <property type="entry name" value="P-loop_NTPase"/>
</dbReference>
<dbReference type="PANTHER" id="PTHR37816:SF1">
    <property type="entry name" value="TOXIN"/>
    <property type="match status" value="1"/>
</dbReference>
<organism evidence="1 2">
    <name type="scientific">Macrolepiota fuliginosa MF-IS2</name>
    <dbReference type="NCBI Taxonomy" id="1400762"/>
    <lineage>
        <taxon>Eukaryota</taxon>
        <taxon>Fungi</taxon>
        <taxon>Dikarya</taxon>
        <taxon>Basidiomycota</taxon>
        <taxon>Agaricomycotina</taxon>
        <taxon>Agaricomycetes</taxon>
        <taxon>Agaricomycetidae</taxon>
        <taxon>Agaricales</taxon>
        <taxon>Agaricineae</taxon>
        <taxon>Agaricaceae</taxon>
        <taxon>Macrolepiota</taxon>
    </lineage>
</organism>
<protein>
    <recommendedName>
        <fullName evidence="3">Adenylate kinase</fullName>
    </recommendedName>
</protein>
<dbReference type="SUPFAM" id="SSF52540">
    <property type="entry name" value="P-loop containing nucleoside triphosphate hydrolases"/>
    <property type="match status" value="1"/>
</dbReference>
<evidence type="ECO:0000313" key="2">
    <source>
        <dbReference type="Proteomes" id="UP000807342"/>
    </source>
</evidence>
<evidence type="ECO:0000313" key="1">
    <source>
        <dbReference type="EMBL" id="KAF9445217.1"/>
    </source>
</evidence>